<proteinExistence type="predicted"/>
<dbReference type="InterPro" id="IPR029063">
    <property type="entry name" value="SAM-dependent_MTases_sf"/>
</dbReference>
<protein>
    <submittedName>
        <fullName evidence="1">Quinone oxidoreductase-like protein 2</fullName>
    </submittedName>
</protein>
<gene>
    <name evidence="1" type="ORF">Tco_0993165</name>
</gene>
<keyword evidence="2" id="KW-1185">Reference proteome</keyword>
<dbReference type="EMBL" id="BQNB010016988">
    <property type="protein sequence ID" value="GJT58111.1"/>
    <property type="molecule type" value="Genomic_DNA"/>
</dbReference>
<reference evidence="1" key="2">
    <citation type="submission" date="2022-01" db="EMBL/GenBank/DDBJ databases">
        <authorList>
            <person name="Yamashiro T."/>
            <person name="Shiraishi A."/>
            <person name="Satake H."/>
            <person name="Nakayama K."/>
        </authorList>
    </citation>
    <scope>NUCLEOTIDE SEQUENCE</scope>
</reference>
<organism evidence="1 2">
    <name type="scientific">Tanacetum coccineum</name>
    <dbReference type="NCBI Taxonomy" id="301880"/>
    <lineage>
        <taxon>Eukaryota</taxon>
        <taxon>Viridiplantae</taxon>
        <taxon>Streptophyta</taxon>
        <taxon>Embryophyta</taxon>
        <taxon>Tracheophyta</taxon>
        <taxon>Spermatophyta</taxon>
        <taxon>Magnoliopsida</taxon>
        <taxon>eudicotyledons</taxon>
        <taxon>Gunneridae</taxon>
        <taxon>Pentapetalae</taxon>
        <taxon>asterids</taxon>
        <taxon>campanulids</taxon>
        <taxon>Asterales</taxon>
        <taxon>Asteraceae</taxon>
        <taxon>Asteroideae</taxon>
        <taxon>Anthemideae</taxon>
        <taxon>Anthemidinae</taxon>
        <taxon>Tanacetum</taxon>
    </lineage>
</organism>
<dbReference type="Proteomes" id="UP001151760">
    <property type="component" value="Unassembled WGS sequence"/>
</dbReference>
<accession>A0ABQ5F449</accession>
<comment type="caution">
    <text evidence="1">The sequence shown here is derived from an EMBL/GenBank/DDBJ whole genome shotgun (WGS) entry which is preliminary data.</text>
</comment>
<evidence type="ECO:0000313" key="1">
    <source>
        <dbReference type="EMBL" id="GJT58111.1"/>
    </source>
</evidence>
<evidence type="ECO:0000313" key="2">
    <source>
        <dbReference type="Proteomes" id="UP001151760"/>
    </source>
</evidence>
<sequence length="224" mass="24416">MKGVVFQDVKFTYVVGHGKIRLDLEEIAKYGVPDGCDLVHAGALPVAYGTSHVALVHRANHKAGQVEGLLKKPMSKFYVGCGIRVCATHLSRKYGAECSGITISPVPADRAHALAAAQGLSNKSDDDECETVNGIKTVEDNLADAKDDKIRLEFQKFDKGIRQCEGTMPEFYDGERQSIRVDHPIVSVVGNFVVAAFSKACKKVWHAIDNFTVVALWPVSVWSS</sequence>
<dbReference type="Gene3D" id="3.40.50.150">
    <property type="entry name" value="Vaccinia Virus protein VP39"/>
    <property type="match status" value="1"/>
</dbReference>
<dbReference type="SUPFAM" id="SSF53335">
    <property type="entry name" value="S-adenosyl-L-methionine-dependent methyltransferases"/>
    <property type="match status" value="1"/>
</dbReference>
<reference evidence="1" key="1">
    <citation type="journal article" date="2022" name="Int. J. Mol. Sci.">
        <title>Draft Genome of Tanacetum Coccineum: Genomic Comparison of Closely Related Tanacetum-Family Plants.</title>
        <authorList>
            <person name="Yamashiro T."/>
            <person name="Shiraishi A."/>
            <person name="Nakayama K."/>
            <person name="Satake H."/>
        </authorList>
    </citation>
    <scope>NUCLEOTIDE SEQUENCE</scope>
</reference>
<name>A0ABQ5F449_9ASTR</name>